<feature type="region of interest" description="Disordered" evidence="1">
    <location>
        <begin position="1"/>
        <end position="64"/>
    </location>
</feature>
<gene>
    <name evidence="2" type="ORF">SLEP1_g26532</name>
</gene>
<protein>
    <submittedName>
        <fullName evidence="2">Uncharacterized protein</fullName>
    </submittedName>
</protein>
<name>A0AAV5JTN0_9ROSI</name>
<sequence length="192" mass="21529">MFPEGSHGLLRGFLNQGSQATADPKSFLQEQSPVPRRDQEQVRRAAVATHPLTQQEIGQPADQPADTMRLLQEFQGRKGPGYDVFGSTNPFTDQGLPQFLATSTGGPRSKENISEISEDKAQDAIKGQVKPEIHEEQRLFEDKRMKFKIDAFEVENRRLKGEIEIEEQEQQMTFIGDLDAVASWGSKSEIKA</sequence>
<evidence type="ECO:0000313" key="3">
    <source>
        <dbReference type="Proteomes" id="UP001054252"/>
    </source>
</evidence>
<evidence type="ECO:0000313" key="2">
    <source>
        <dbReference type="EMBL" id="GKV15781.1"/>
    </source>
</evidence>
<accession>A0AAV5JTN0</accession>
<feature type="region of interest" description="Disordered" evidence="1">
    <location>
        <begin position="79"/>
        <end position="130"/>
    </location>
</feature>
<reference evidence="2 3" key="1">
    <citation type="journal article" date="2021" name="Commun. Biol.">
        <title>The genome of Shorea leprosula (Dipterocarpaceae) highlights the ecological relevance of drought in aseasonal tropical rainforests.</title>
        <authorList>
            <person name="Ng K.K.S."/>
            <person name="Kobayashi M.J."/>
            <person name="Fawcett J.A."/>
            <person name="Hatakeyama M."/>
            <person name="Paape T."/>
            <person name="Ng C.H."/>
            <person name="Ang C.C."/>
            <person name="Tnah L.H."/>
            <person name="Lee C.T."/>
            <person name="Nishiyama T."/>
            <person name="Sese J."/>
            <person name="O'Brien M.J."/>
            <person name="Copetti D."/>
            <person name="Mohd Noor M.I."/>
            <person name="Ong R.C."/>
            <person name="Putra M."/>
            <person name="Sireger I.Z."/>
            <person name="Indrioko S."/>
            <person name="Kosugi Y."/>
            <person name="Izuno A."/>
            <person name="Isagi Y."/>
            <person name="Lee S.L."/>
            <person name="Shimizu K.K."/>
        </authorList>
    </citation>
    <scope>NUCLEOTIDE SEQUENCE [LARGE SCALE GENOMIC DNA]</scope>
    <source>
        <strain evidence="2">214</strain>
    </source>
</reference>
<dbReference type="Proteomes" id="UP001054252">
    <property type="component" value="Unassembled WGS sequence"/>
</dbReference>
<organism evidence="2 3">
    <name type="scientific">Rubroshorea leprosula</name>
    <dbReference type="NCBI Taxonomy" id="152421"/>
    <lineage>
        <taxon>Eukaryota</taxon>
        <taxon>Viridiplantae</taxon>
        <taxon>Streptophyta</taxon>
        <taxon>Embryophyta</taxon>
        <taxon>Tracheophyta</taxon>
        <taxon>Spermatophyta</taxon>
        <taxon>Magnoliopsida</taxon>
        <taxon>eudicotyledons</taxon>
        <taxon>Gunneridae</taxon>
        <taxon>Pentapetalae</taxon>
        <taxon>rosids</taxon>
        <taxon>malvids</taxon>
        <taxon>Malvales</taxon>
        <taxon>Dipterocarpaceae</taxon>
        <taxon>Rubroshorea</taxon>
    </lineage>
</organism>
<dbReference type="EMBL" id="BPVZ01000044">
    <property type="protein sequence ID" value="GKV15781.1"/>
    <property type="molecule type" value="Genomic_DNA"/>
</dbReference>
<comment type="caution">
    <text evidence="2">The sequence shown here is derived from an EMBL/GenBank/DDBJ whole genome shotgun (WGS) entry which is preliminary data.</text>
</comment>
<feature type="compositionally biased region" description="Basic and acidic residues" evidence="1">
    <location>
        <begin position="108"/>
        <end position="130"/>
    </location>
</feature>
<dbReference type="AlphaFoldDB" id="A0AAV5JTN0"/>
<evidence type="ECO:0000256" key="1">
    <source>
        <dbReference type="SAM" id="MobiDB-lite"/>
    </source>
</evidence>
<proteinExistence type="predicted"/>
<keyword evidence="3" id="KW-1185">Reference proteome</keyword>